<feature type="domain" description="Tyrosine specific protein phosphatases" evidence="2">
    <location>
        <begin position="305"/>
        <end position="386"/>
    </location>
</feature>
<dbReference type="OMA" id="YEYLERW"/>
<protein>
    <submittedName>
        <fullName evidence="3">Uncharacterized protein</fullName>
    </submittedName>
</protein>
<dbReference type="AlphaFoldDB" id="A0A0G4IQK6"/>
<feature type="domain" description="Tyrosine-protein phosphatase" evidence="1">
    <location>
        <begin position="121"/>
        <end position="392"/>
    </location>
</feature>
<dbReference type="PRINTS" id="PR00700">
    <property type="entry name" value="PRTYPHPHTASE"/>
</dbReference>
<reference evidence="3 4" key="1">
    <citation type="submission" date="2015-02" db="EMBL/GenBank/DDBJ databases">
        <authorList>
            <person name="Chooi Y.-H."/>
        </authorList>
    </citation>
    <scope>NUCLEOTIDE SEQUENCE [LARGE SCALE GENOMIC DNA]</scope>
    <source>
        <strain evidence="3">E3</strain>
    </source>
</reference>
<dbReference type="OrthoDB" id="10253954at2759"/>
<dbReference type="Proteomes" id="UP000039324">
    <property type="component" value="Unassembled WGS sequence"/>
</dbReference>
<dbReference type="InterPro" id="IPR000387">
    <property type="entry name" value="Tyr_Pase_dom"/>
</dbReference>
<dbReference type="InterPro" id="IPR029021">
    <property type="entry name" value="Prot-tyrosine_phosphatase-like"/>
</dbReference>
<dbReference type="InterPro" id="IPR003595">
    <property type="entry name" value="Tyr_Pase_cat"/>
</dbReference>
<dbReference type="CDD" id="cd00047">
    <property type="entry name" value="PTPc"/>
    <property type="match status" value="1"/>
</dbReference>
<name>A0A0G4IQK6_PLABS</name>
<organism evidence="3 4">
    <name type="scientific">Plasmodiophora brassicae</name>
    <name type="common">Clubroot disease agent</name>
    <dbReference type="NCBI Taxonomy" id="37360"/>
    <lineage>
        <taxon>Eukaryota</taxon>
        <taxon>Sar</taxon>
        <taxon>Rhizaria</taxon>
        <taxon>Endomyxa</taxon>
        <taxon>Phytomyxea</taxon>
        <taxon>Plasmodiophorida</taxon>
        <taxon>Plasmodiophoridae</taxon>
        <taxon>Plasmodiophora</taxon>
    </lineage>
</organism>
<dbReference type="InterPro" id="IPR050348">
    <property type="entry name" value="Protein-Tyr_Phosphatase"/>
</dbReference>
<evidence type="ECO:0000313" key="3">
    <source>
        <dbReference type="EMBL" id="CEO97421.1"/>
    </source>
</evidence>
<keyword evidence="4" id="KW-1185">Reference proteome</keyword>
<gene>
    <name evidence="3" type="ORF">PBRA_000766</name>
</gene>
<dbReference type="PROSITE" id="PS50055">
    <property type="entry name" value="TYR_PHOSPHATASE_PTP"/>
    <property type="match status" value="1"/>
</dbReference>
<evidence type="ECO:0000313" key="4">
    <source>
        <dbReference type="Proteomes" id="UP000039324"/>
    </source>
</evidence>
<dbReference type="PROSITE" id="PS00383">
    <property type="entry name" value="TYR_PHOSPHATASE_1"/>
    <property type="match status" value="1"/>
</dbReference>
<dbReference type="STRING" id="37360.A0A0G4IQK6"/>
<dbReference type="EMBL" id="CDSF01000079">
    <property type="protein sequence ID" value="CEO97421.1"/>
    <property type="molecule type" value="Genomic_DNA"/>
</dbReference>
<sequence>LLQGHAYGCPAGSGHLIYRWASPVNPSVPTMSDSLSSLQSETEEVGGLVVPHVALRQFGSSSSAGVPRGLSLSVSMADTDLDLPMGGVSPSDKRFHVPVHDFRRYIAEVLEPVNEICCDGYDEEMDELQRRCVTANLKQLVYPRSSKLTKKNRYMNILPYAHTRVVLDQLKQDADSDYINANFVKADVVGSTTTYISTQAPVPNSVQDFWRMVWEHKSTLVVMLTPLKEKETVKVKSDIYWPKKVDKCKEFSNGISVRMTAEAHTGDIVTRMFEVFATANPNDVRVVHQIQYIAWPDHNVPVSFDSYLAMLDAYRTVRDRSSGPVIVHCSAGVGRTGTFIGIDIAVDHLGHIIRSGTPMDTVCIVDMVYSMRTQRPGMVQTKTQYRFMYEFLGFCIEHGHFGLRVAALTTPSPVRVPIN</sequence>
<dbReference type="GO" id="GO:0004725">
    <property type="term" value="F:protein tyrosine phosphatase activity"/>
    <property type="evidence" value="ECO:0007669"/>
    <property type="project" value="InterPro"/>
</dbReference>
<feature type="non-terminal residue" evidence="3">
    <location>
        <position position="1"/>
    </location>
</feature>
<dbReference type="SUPFAM" id="SSF52799">
    <property type="entry name" value="(Phosphotyrosine protein) phosphatases II"/>
    <property type="match status" value="1"/>
</dbReference>
<dbReference type="InterPro" id="IPR000242">
    <property type="entry name" value="PTP_cat"/>
</dbReference>
<dbReference type="PANTHER" id="PTHR19134:SF449">
    <property type="entry name" value="TYROSINE-PROTEIN PHOSPHATASE 1"/>
    <property type="match status" value="1"/>
</dbReference>
<dbReference type="InterPro" id="IPR016130">
    <property type="entry name" value="Tyr_Pase_AS"/>
</dbReference>
<dbReference type="PANTHER" id="PTHR19134">
    <property type="entry name" value="RECEPTOR-TYPE TYROSINE-PROTEIN PHOSPHATASE"/>
    <property type="match status" value="1"/>
</dbReference>
<evidence type="ECO:0000259" key="1">
    <source>
        <dbReference type="PROSITE" id="PS50055"/>
    </source>
</evidence>
<evidence type="ECO:0000259" key="2">
    <source>
        <dbReference type="PROSITE" id="PS50056"/>
    </source>
</evidence>
<dbReference type="PROSITE" id="PS50056">
    <property type="entry name" value="TYR_PHOSPHATASE_2"/>
    <property type="match status" value="1"/>
</dbReference>
<proteinExistence type="predicted"/>
<dbReference type="SMART" id="SM00404">
    <property type="entry name" value="PTPc_motif"/>
    <property type="match status" value="1"/>
</dbReference>
<dbReference type="SMART" id="SM00194">
    <property type="entry name" value="PTPc"/>
    <property type="match status" value="1"/>
</dbReference>
<dbReference type="Pfam" id="PF00102">
    <property type="entry name" value="Y_phosphatase"/>
    <property type="match status" value="1"/>
</dbReference>
<accession>A0A0G4IQK6</accession>
<dbReference type="Gene3D" id="3.90.190.10">
    <property type="entry name" value="Protein tyrosine phosphatase superfamily"/>
    <property type="match status" value="1"/>
</dbReference>